<feature type="signal peptide" evidence="1">
    <location>
        <begin position="1"/>
        <end position="26"/>
    </location>
</feature>
<gene>
    <name evidence="2" type="ORF">BGZ99_000128</name>
</gene>
<dbReference type="AlphaFoldDB" id="A0A9P6R204"/>
<feature type="chain" id="PRO_5040118084" evidence="1">
    <location>
        <begin position="27"/>
        <end position="195"/>
    </location>
</feature>
<evidence type="ECO:0000313" key="3">
    <source>
        <dbReference type="Proteomes" id="UP000738325"/>
    </source>
</evidence>
<dbReference type="PROSITE" id="PS51257">
    <property type="entry name" value="PROKAR_LIPOPROTEIN"/>
    <property type="match status" value="1"/>
</dbReference>
<keyword evidence="3" id="KW-1185">Reference proteome</keyword>
<proteinExistence type="predicted"/>
<accession>A0A9P6R204</accession>
<sequence>MFAKSKIVTSLVAFLVACMAVEAVSAVDLPINQLCDCVAHVSEEIHYPNGSLTINNYDVDFSQQICNSLGQANAVYGSVEGRFYCETKSQSASAAYIADCQTLYAVDSQGAQYGAESHCTTWLPPVPVPTSCFCETAAGNNVTATQSSCSAANFYFPNTTFVNNKCTITTKNAYTVFSSQCNIIGVPAAPVCSSL</sequence>
<dbReference type="EMBL" id="JAAAIP010001001">
    <property type="protein sequence ID" value="KAG0310821.1"/>
    <property type="molecule type" value="Genomic_DNA"/>
</dbReference>
<comment type="caution">
    <text evidence="2">The sequence shown here is derived from an EMBL/GenBank/DDBJ whole genome shotgun (WGS) entry which is preliminary data.</text>
</comment>
<evidence type="ECO:0000256" key="1">
    <source>
        <dbReference type="SAM" id="SignalP"/>
    </source>
</evidence>
<reference evidence="2" key="1">
    <citation type="journal article" date="2020" name="Fungal Divers.">
        <title>Resolving the Mortierellaceae phylogeny through synthesis of multi-gene phylogenetics and phylogenomics.</title>
        <authorList>
            <person name="Vandepol N."/>
            <person name="Liber J."/>
            <person name="Desiro A."/>
            <person name="Na H."/>
            <person name="Kennedy M."/>
            <person name="Barry K."/>
            <person name="Grigoriev I.V."/>
            <person name="Miller A.N."/>
            <person name="O'Donnell K."/>
            <person name="Stajich J.E."/>
            <person name="Bonito G."/>
        </authorList>
    </citation>
    <scope>NUCLEOTIDE SEQUENCE</scope>
    <source>
        <strain evidence="2">REB-010B</strain>
    </source>
</reference>
<keyword evidence="1" id="KW-0732">Signal</keyword>
<organism evidence="2 3">
    <name type="scientific">Dissophora globulifera</name>
    <dbReference type="NCBI Taxonomy" id="979702"/>
    <lineage>
        <taxon>Eukaryota</taxon>
        <taxon>Fungi</taxon>
        <taxon>Fungi incertae sedis</taxon>
        <taxon>Mucoromycota</taxon>
        <taxon>Mortierellomycotina</taxon>
        <taxon>Mortierellomycetes</taxon>
        <taxon>Mortierellales</taxon>
        <taxon>Mortierellaceae</taxon>
        <taxon>Dissophora</taxon>
    </lineage>
</organism>
<dbReference type="Proteomes" id="UP000738325">
    <property type="component" value="Unassembled WGS sequence"/>
</dbReference>
<evidence type="ECO:0000313" key="2">
    <source>
        <dbReference type="EMBL" id="KAG0310821.1"/>
    </source>
</evidence>
<name>A0A9P6R204_9FUNG</name>
<protein>
    <submittedName>
        <fullName evidence="2">Uncharacterized protein</fullName>
    </submittedName>
</protein>